<sequence length="219" mass="24449">MFEPFEAAVAFTPLILYLICLAAIRVSGKAWVTTGGRDTAAVLSAICGLVVVGPMELFFPKATAYLLGPWVWVPLLLLYFLFGCLLIINSRSKLVVYGRTSDALFSALVRATNAIDTTAVVDHEQHQVYLPQVNAHLRLDATPGHDCISVLAFEPALSDAFWRSLRIHLKKEIRLTSPPYPRRGWAAMGLAVVMLFWLIQYAAEEPSRMVDGFRDWLIR</sequence>
<evidence type="ECO:0000256" key="1">
    <source>
        <dbReference type="SAM" id="Phobius"/>
    </source>
</evidence>
<accession>A0A5C6AH62</accession>
<feature type="transmembrane region" description="Helical" evidence="1">
    <location>
        <begin position="6"/>
        <end position="28"/>
    </location>
</feature>
<feature type="transmembrane region" description="Helical" evidence="1">
    <location>
        <begin position="40"/>
        <end position="59"/>
    </location>
</feature>
<comment type="caution">
    <text evidence="2">The sequence shown here is derived from an EMBL/GenBank/DDBJ whole genome shotgun (WGS) entry which is preliminary data.</text>
</comment>
<keyword evidence="1" id="KW-1133">Transmembrane helix</keyword>
<dbReference type="EMBL" id="SJPM01000003">
    <property type="protein sequence ID" value="TWT98800.1"/>
    <property type="molecule type" value="Genomic_DNA"/>
</dbReference>
<organism evidence="2 3">
    <name type="scientific">Neorhodopirellula pilleata</name>
    <dbReference type="NCBI Taxonomy" id="2714738"/>
    <lineage>
        <taxon>Bacteria</taxon>
        <taxon>Pseudomonadati</taxon>
        <taxon>Planctomycetota</taxon>
        <taxon>Planctomycetia</taxon>
        <taxon>Pirellulales</taxon>
        <taxon>Pirellulaceae</taxon>
        <taxon>Neorhodopirellula</taxon>
    </lineage>
</organism>
<dbReference type="RefSeq" id="WP_146577477.1">
    <property type="nucleotide sequence ID" value="NZ_SJPM01000003.1"/>
</dbReference>
<keyword evidence="1" id="KW-0812">Transmembrane</keyword>
<keyword evidence="1" id="KW-0472">Membrane</keyword>
<feature type="transmembrane region" description="Helical" evidence="1">
    <location>
        <begin position="184"/>
        <end position="203"/>
    </location>
</feature>
<evidence type="ECO:0000313" key="2">
    <source>
        <dbReference type="EMBL" id="TWT98800.1"/>
    </source>
</evidence>
<name>A0A5C6AH62_9BACT</name>
<dbReference type="AlphaFoldDB" id="A0A5C6AH62"/>
<feature type="transmembrane region" description="Helical" evidence="1">
    <location>
        <begin position="71"/>
        <end position="89"/>
    </location>
</feature>
<reference evidence="2 3" key="1">
    <citation type="submission" date="2019-02" db="EMBL/GenBank/DDBJ databases">
        <title>Deep-cultivation of Planctomycetes and their phenomic and genomic characterization uncovers novel biology.</title>
        <authorList>
            <person name="Wiegand S."/>
            <person name="Jogler M."/>
            <person name="Boedeker C."/>
            <person name="Pinto D."/>
            <person name="Vollmers J."/>
            <person name="Rivas-Marin E."/>
            <person name="Kohn T."/>
            <person name="Peeters S.H."/>
            <person name="Heuer A."/>
            <person name="Rast P."/>
            <person name="Oberbeckmann S."/>
            <person name="Bunk B."/>
            <person name="Jeske O."/>
            <person name="Meyerdierks A."/>
            <person name="Storesund J.E."/>
            <person name="Kallscheuer N."/>
            <person name="Luecker S."/>
            <person name="Lage O.M."/>
            <person name="Pohl T."/>
            <person name="Merkel B.J."/>
            <person name="Hornburger P."/>
            <person name="Mueller R.-W."/>
            <person name="Bruemmer F."/>
            <person name="Labrenz M."/>
            <person name="Spormann A.M."/>
            <person name="Op Den Camp H."/>
            <person name="Overmann J."/>
            <person name="Amann R."/>
            <person name="Jetten M.S.M."/>
            <person name="Mascher T."/>
            <person name="Medema M.H."/>
            <person name="Devos D.P."/>
            <person name="Kaster A.-K."/>
            <person name="Ovreas L."/>
            <person name="Rohde M."/>
            <person name="Galperin M.Y."/>
            <person name="Jogler C."/>
        </authorList>
    </citation>
    <scope>NUCLEOTIDE SEQUENCE [LARGE SCALE GENOMIC DNA]</scope>
    <source>
        <strain evidence="2 3">Pla100</strain>
    </source>
</reference>
<gene>
    <name evidence="2" type="ORF">Pla100_19660</name>
</gene>
<protein>
    <submittedName>
        <fullName evidence="2">Uncharacterized protein</fullName>
    </submittedName>
</protein>
<dbReference type="OrthoDB" id="292340at2"/>
<keyword evidence="3" id="KW-1185">Reference proteome</keyword>
<evidence type="ECO:0000313" key="3">
    <source>
        <dbReference type="Proteomes" id="UP000316213"/>
    </source>
</evidence>
<dbReference type="Proteomes" id="UP000316213">
    <property type="component" value="Unassembled WGS sequence"/>
</dbReference>
<proteinExistence type="predicted"/>